<dbReference type="CDD" id="cd00085">
    <property type="entry name" value="HNHc"/>
    <property type="match status" value="1"/>
</dbReference>
<dbReference type="EMBL" id="CP001635">
    <property type="protein sequence ID" value="ACS21170.1"/>
    <property type="molecule type" value="Genomic_DNA"/>
</dbReference>
<dbReference type="GO" id="GO:0003676">
    <property type="term" value="F:nucleic acid binding"/>
    <property type="evidence" value="ECO:0007669"/>
    <property type="project" value="InterPro"/>
</dbReference>
<accession>C5CL19</accession>
<dbReference type="InterPro" id="IPR003615">
    <property type="entry name" value="HNH_nuc"/>
</dbReference>
<gene>
    <name evidence="2" type="ordered locus">Vapar_4564</name>
</gene>
<dbReference type="GO" id="GO:0004519">
    <property type="term" value="F:endonuclease activity"/>
    <property type="evidence" value="ECO:0007669"/>
    <property type="project" value="InterPro"/>
</dbReference>
<dbReference type="GO" id="GO:0008270">
    <property type="term" value="F:zinc ion binding"/>
    <property type="evidence" value="ECO:0007669"/>
    <property type="project" value="InterPro"/>
</dbReference>
<dbReference type="AlphaFoldDB" id="C5CL19"/>
<dbReference type="eggNOG" id="COG1403">
    <property type="taxonomic scope" value="Bacteria"/>
</dbReference>
<protein>
    <submittedName>
        <fullName evidence="2">HNH nuclease</fullName>
    </submittedName>
</protein>
<dbReference type="STRING" id="543728.Vapar_4564"/>
<sequence length="354" mass="38694">MIARAPPSADQQLEFLTKLQRLFAEGDFTATYKFALLIALSDLAVELGADDGAELSLATRQIAERFVQLYWRHALPFGTGPARATPGVLVQNLGVQAAVLTAIEEFRSTSSSTTLQQARREVAYGLLLAKVAAVVSAQPLTYLQNFGGITDPFIYERPGRGIVVLKPNVAYCLRRFHPLVQQLARNHWVGHVKANRRNHGILGDAGDLEDFLFGISRQSLAIIGAGLRKLDGPRCFYCGQGLHEGHVDHFVPFALYPRDLAHNFVLAHPQCNRSKSDSLAGKGHLVRWLERLTVRSPQLSEIGAVAGVVTDGEVAHRVAAWGYANAHAAQGRAWVKASNYEAIDLGYLQCLANP</sequence>
<dbReference type="HOGENOM" id="CLU_067066_0_0_4"/>
<dbReference type="KEGG" id="vap:Vapar_4564"/>
<dbReference type="OrthoDB" id="9804086at2"/>
<feature type="domain" description="HNH nuclease" evidence="1">
    <location>
        <begin position="222"/>
        <end position="273"/>
    </location>
</feature>
<proteinExistence type="predicted"/>
<dbReference type="Pfam" id="PF01844">
    <property type="entry name" value="HNH"/>
    <property type="match status" value="1"/>
</dbReference>
<name>C5CL19_VARPS</name>
<evidence type="ECO:0000259" key="1">
    <source>
        <dbReference type="SMART" id="SM00507"/>
    </source>
</evidence>
<reference evidence="2" key="1">
    <citation type="submission" date="2009-06" db="EMBL/GenBank/DDBJ databases">
        <title>Complete sequence of chromosome 1 of Variovorax paradoxus S110.</title>
        <authorList>
            <consortium name="US DOE Joint Genome Institute"/>
            <person name="Lucas S."/>
            <person name="Copeland A."/>
            <person name="Lapidus A."/>
            <person name="Glavina del Rio T."/>
            <person name="Tice H."/>
            <person name="Bruce D."/>
            <person name="Goodwin L."/>
            <person name="Pitluck S."/>
            <person name="Chertkov O."/>
            <person name="Brettin T."/>
            <person name="Detter J.C."/>
            <person name="Han C."/>
            <person name="Larimer F."/>
            <person name="Land M."/>
            <person name="Hauser L."/>
            <person name="Kyrpides N."/>
            <person name="Ovchinnikova G."/>
            <person name="Orwin P."/>
            <person name="Leadbetter J.R."/>
            <person name="Spain J.C."/>
            <person name="Han J.I."/>
        </authorList>
    </citation>
    <scope>NUCLEOTIDE SEQUENCE</scope>
    <source>
        <strain evidence="2">S110</strain>
    </source>
</reference>
<dbReference type="SMART" id="SM00507">
    <property type="entry name" value="HNHc"/>
    <property type="match status" value="1"/>
</dbReference>
<organism evidence="2">
    <name type="scientific">Variovorax paradoxus (strain S110)</name>
    <dbReference type="NCBI Taxonomy" id="543728"/>
    <lineage>
        <taxon>Bacteria</taxon>
        <taxon>Pseudomonadati</taxon>
        <taxon>Pseudomonadota</taxon>
        <taxon>Betaproteobacteria</taxon>
        <taxon>Burkholderiales</taxon>
        <taxon>Comamonadaceae</taxon>
        <taxon>Variovorax</taxon>
    </lineage>
</organism>
<dbReference type="InterPro" id="IPR002711">
    <property type="entry name" value="HNH"/>
</dbReference>
<dbReference type="Gene3D" id="1.10.30.50">
    <property type="match status" value="1"/>
</dbReference>
<evidence type="ECO:0000313" key="2">
    <source>
        <dbReference type="EMBL" id="ACS21170.1"/>
    </source>
</evidence>